<accession>A0ABQ8MCL7</accession>
<gene>
    <name evidence="1" type="ORF">H4Q32_008209</name>
</gene>
<organism evidence="1 2">
    <name type="scientific">Labeo rohita</name>
    <name type="common">Indian major carp</name>
    <name type="synonym">Cyprinus rohita</name>
    <dbReference type="NCBI Taxonomy" id="84645"/>
    <lineage>
        <taxon>Eukaryota</taxon>
        <taxon>Metazoa</taxon>
        <taxon>Chordata</taxon>
        <taxon>Craniata</taxon>
        <taxon>Vertebrata</taxon>
        <taxon>Euteleostomi</taxon>
        <taxon>Actinopterygii</taxon>
        <taxon>Neopterygii</taxon>
        <taxon>Teleostei</taxon>
        <taxon>Ostariophysi</taxon>
        <taxon>Cypriniformes</taxon>
        <taxon>Cyprinidae</taxon>
        <taxon>Labeoninae</taxon>
        <taxon>Labeonini</taxon>
        <taxon>Labeo</taxon>
    </lineage>
</organism>
<protein>
    <submittedName>
        <fullName evidence="1">Uncharacterized protein</fullName>
    </submittedName>
</protein>
<keyword evidence="2" id="KW-1185">Reference proteome</keyword>
<reference evidence="1 2" key="1">
    <citation type="submission" date="2022-01" db="EMBL/GenBank/DDBJ databases">
        <title>A high-quality chromosome-level genome assembly of rohu carp, Labeo rohita.</title>
        <authorList>
            <person name="Arick M.A. II"/>
            <person name="Hsu C.-Y."/>
            <person name="Magbanua Z."/>
            <person name="Pechanova O."/>
            <person name="Grover C."/>
            <person name="Miller E."/>
            <person name="Thrash A."/>
            <person name="Ezzel L."/>
            <person name="Alam S."/>
            <person name="Benzie J."/>
            <person name="Hamilton M."/>
            <person name="Karsi A."/>
            <person name="Lawrence M.L."/>
            <person name="Peterson D.G."/>
        </authorList>
    </citation>
    <scope>NUCLEOTIDE SEQUENCE [LARGE SCALE GENOMIC DNA]</scope>
    <source>
        <strain evidence="2">BAU-BD-2019</strain>
        <tissue evidence="1">Blood</tissue>
    </source>
</reference>
<evidence type="ECO:0000313" key="1">
    <source>
        <dbReference type="EMBL" id="KAI2660605.1"/>
    </source>
</evidence>
<sequence length="79" mass="9175">MNILLSFIQPQVVPNLYDLHSSSQKKIFRRMLVTKQLLVATDFHSTKIYCVYLNISYTETSFTDTGKRSVSFSFLLHLV</sequence>
<evidence type="ECO:0000313" key="2">
    <source>
        <dbReference type="Proteomes" id="UP000830375"/>
    </source>
</evidence>
<dbReference type="Proteomes" id="UP000830375">
    <property type="component" value="Unassembled WGS sequence"/>
</dbReference>
<name>A0ABQ8MCL7_LABRO</name>
<dbReference type="EMBL" id="JACTAM010000009">
    <property type="protein sequence ID" value="KAI2660605.1"/>
    <property type="molecule type" value="Genomic_DNA"/>
</dbReference>
<proteinExistence type="predicted"/>
<comment type="caution">
    <text evidence="1">The sequence shown here is derived from an EMBL/GenBank/DDBJ whole genome shotgun (WGS) entry which is preliminary data.</text>
</comment>